<dbReference type="Proteomes" id="UP000190541">
    <property type="component" value="Unassembled WGS sequence"/>
</dbReference>
<dbReference type="STRING" id="623280.SAMN05660226_03108"/>
<evidence type="ECO:0000313" key="3">
    <source>
        <dbReference type="EMBL" id="SKB78052.1"/>
    </source>
</evidence>
<dbReference type="AlphaFoldDB" id="A0A1T5E1R0"/>
<dbReference type="PANTHER" id="PTHR43752:SF2">
    <property type="entry name" value="BNR_ASP-BOX REPEAT FAMILY PROTEIN"/>
    <property type="match status" value="1"/>
</dbReference>
<feature type="domain" description="Sialidase" evidence="2">
    <location>
        <begin position="56"/>
        <end position="156"/>
    </location>
</feature>
<dbReference type="RefSeq" id="WP_079717763.1">
    <property type="nucleotide sequence ID" value="NZ_FUYS01000008.1"/>
</dbReference>
<evidence type="ECO:0000259" key="2">
    <source>
        <dbReference type="Pfam" id="PF13088"/>
    </source>
</evidence>
<accession>A0A1T5E1R0</accession>
<dbReference type="SUPFAM" id="SSF50939">
    <property type="entry name" value="Sialidases"/>
    <property type="match status" value="1"/>
</dbReference>
<dbReference type="OrthoDB" id="41724at2"/>
<protein>
    <submittedName>
        <fullName evidence="3">Predicted neuraminidase (Sialidase)</fullName>
    </submittedName>
</protein>
<feature type="chain" id="PRO_5013160131" evidence="1">
    <location>
        <begin position="22"/>
        <end position="393"/>
    </location>
</feature>
<evidence type="ECO:0000313" key="4">
    <source>
        <dbReference type="Proteomes" id="UP000190541"/>
    </source>
</evidence>
<feature type="domain" description="Sialidase" evidence="2">
    <location>
        <begin position="207"/>
        <end position="373"/>
    </location>
</feature>
<organism evidence="3 4">
    <name type="scientific">Parapedobacter luteus</name>
    <dbReference type="NCBI Taxonomy" id="623280"/>
    <lineage>
        <taxon>Bacteria</taxon>
        <taxon>Pseudomonadati</taxon>
        <taxon>Bacteroidota</taxon>
        <taxon>Sphingobacteriia</taxon>
        <taxon>Sphingobacteriales</taxon>
        <taxon>Sphingobacteriaceae</taxon>
        <taxon>Parapedobacter</taxon>
    </lineage>
</organism>
<proteinExistence type="predicted"/>
<gene>
    <name evidence="3" type="ORF">SAMN05660226_03108</name>
</gene>
<feature type="signal peptide" evidence="1">
    <location>
        <begin position="1"/>
        <end position="21"/>
    </location>
</feature>
<dbReference type="CDD" id="cd15482">
    <property type="entry name" value="Sialidase_non-viral"/>
    <property type="match status" value="1"/>
</dbReference>
<dbReference type="PANTHER" id="PTHR43752">
    <property type="entry name" value="BNR/ASP-BOX REPEAT FAMILY PROTEIN"/>
    <property type="match status" value="1"/>
</dbReference>
<sequence length="393" mass="43671">MMKSLSIFLFCLFAGWSSSVAQVVPSTTITVADSTLVFPLQSQHVHGSSVVQLPDGDLLLAWFEGSGERTADDVRIMGARLKKGKRQWSKPFELADTPYLPDCNPVLFMAGNKLFLVWIAVQANKWEHSILRIRSTSTYTGEGAPTWQWQDNILLKPDETFAAEVAGKLRMLPPLQSGWSEYAPQYDKLIIAASQDITKRSTGWMTRIKPLVFTDGRILLPLYSDGFNLSMLAISDDGGASWQPSRPIVGRGPIQPALARRKDGSIVAYMRDSGDAPTRVQLSESRDGGKSWSVARKTEIPNGASVDVVVLDDGRWAMLGNDVDDGRYRLSLYLSADEGKTWPIRFAVEDDVSKSGRYSYPSLIQGMDGRLHMTYSFHLDNDRKAIKYVVVTP</sequence>
<dbReference type="InterPro" id="IPR011040">
    <property type="entry name" value="Sialidase"/>
</dbReference>
<name>A0A1T5E1R0_9SPHI</name>
<dbReference type="Gene3D" id="2.120.10.10">
    <property type="match status" value="2"/>
</dbReference>
<dbReference type="EMBL" id="FUYS01000008">
    <property type="protein sequence ID" value="SKB78052.1"/>
    <property type="molecule type" value="Genomic_DNA"/>
</dbReference>
<evidence type="ECO:0000256" key="1">
    <source>
        <dbReference type="SAM" id="SignalP"/>
    </source>
</evidence>
<keyword evidence="1" id="KW-0732">Signal</keyword>
<dbReference type="InterPro" id="IPR036278">
    <property type="entry name" value="Sialidase_sf"/>
</dbReference>
<reference evidence="3 4" key="1">
    <citation type="submission" date="2017-02" db="EMBL/GenBank/DDBJ databases">
        <authorList>
            <person name="Peterson S.W."/>
        </authorList>
    </citation>
    <scope>NUCLEOTIDE SEQUENCE [LARGE SCALE GENOMIC DNA]</scope>
    <source>
        <strain evidence="3 4">DSM 22899</strain>
    </source>
</reference>
<keyword evidence="4" id="KW-1185">Reference proteome</keyword>
<dbReference type="Pfam" id="PF13088">
    <property type="entry name" value="BNR_2"/>
    <property type="match status" value="2"/>
</dbReference>